<organism evidence="2 3">
    <name type="scientific">Microbacterium trichothecenolyticum</name>
    <name type="common">Aureobacterium trichothecenolyticum</name>
    <dbReference type="NCBI Taxonomy" id="69370"/>
    <lineage>
        <taxon>Bacteria</taxon>
        <taxon>Bacillati</taxon>
        <taxon>Actinomycetota</taxon>
        <taxon>Actinomycetes</taxon>
        <taxon>Micrococcales</taxon>
        <taxon>Microbacteriaceae</taxon>
        <taxon>Microbacterium</taxon>
    </lineage>
</organism>
<keyword evidence="3" id="KW-1185">Reference proteome</keyword>
<dbReference type="Proteomes" id="UP000034098">
    <property type="component" value="Unassembled WGS sequence"/>
</dbReference>
<protein>
    <recommendedName>
        <fullName evidence="4">DUF2946 family protein</fullName>
    </recommendedName>
</protein>
<comment type="caution">
    <text evidence="2">The sequence shown here is derived from an EMBL/GenBank/DDBJ whole genome shotgun (WGS) entry which is preliminary data.</text>
</comment>
<dbReference type="InterPro" id="IPR046151">
    <property type="entry name" value="DUF6153"/>
</dbReference>
<reference evidence="2 3" key="1">
    <citation type="submission" date="2015-02" db="EMBL/GenBank/DDBJ databases">
        <title>Draft genome sequences of ten Microbacterium spp. with emphasis on heavy metal contaminated environments.</title>
        <authorList>
            <person name="Corretto E."/>
        </authorList>
    </citation>
    <scope>NUCLEOTIDE SEQUENCE [LARGE SCALE GENOMIC DNA]</scope>
    <source>
        <strain evidence="2 3">DSM 8608</strain>
    </source>
</reference>
<feature type="transmembrane region" description="Helical" evidence="1">
    <location>
        <begin position="21"/>
        <end position="41"/>
    </location>
</feature>
<dbReference type="AlphaFoldDB" id="A0A0M2HAD7"/>
<accession>A0A0M2HAD7</accession>
<sequence>MSMIALAHHLRRSPGGLRRSVLLLIGVTAAIIVGLLAMHSLNSHTAPAEPTAVVSVHDANATDHGTTQPATEEHCSDCGGHTSMLALTCVLAFLVVSLLLLLPRLGITRTAALRRAGPSPLSWVTPLSKPPSLLVLCISRT</sequence>
<evidence type="ECO:0000313" key="2">
    <source>
        <dbReference type="EMBL" id="KJL41624.1"/>
    </source>
</evidence>
<keyword evidence="1" id="KW-1133">Transmembrane helix</keyword>
<name>A0A0M2HAD7_MICTR</name>
<evidence type="ECO:0000313" key="3">
    <source>
        <dbReference type="Proteomes" id="UP000034098"/>
    </source>
</evidence>
<dbReference type="RefSeq" id="WP_052676843.1">
    <property type="nucleotide sequence ID" value="NZ_JYJA01000037.1"/>
</dbReference>
<evidence type="ECO:0000256" key="1">
    <source>
        <dbReference type="SAM" id="Phobius"/>
    </source>
</evidence>
<evidence type="ECO:0008006" key="4">
    <source>
        <dbReference type="Google" id="ProtNLM"/>
    </source>
</evidence>
<feature type="transmembrane region" description="Helical" evidence="1">
    <location>
        <begin position="84"/>
        <end position="105"/>
    </location>
</feature>
<dbReference type="EMBL" id="JYJA01000037">
    <property type="protein sequence ID" value="KJL41624.1"/>
    <property type="molecule type" value="Genomic_DNA"/>
</dbReference>
<keyword evidence="1" id="KW-0472">Membrane</keyword>
<proteinExistence type="predicted"/>
<gene>
    <name evidence="2" type="ORF">RS82_02854</name>
</gene>
<dbReference type="Pfam" id="PF19650">
    <property type="entry name" value="DUF6153"/>
    <property type="match status" value="1"/>
</dbReference>
<dbReference type="PATRIC" id="fig|69370.6.peg.2901"/>
<keyword evidence="1" id="KW-0812">Transmembrane</keyword>